<proteinExistence type="predicted"/>
<comment type="caution">
    <text evidence="2">The sequence shown here is derived from an EMBL/GenBank/DDBJ whole genome shotgun (WGS) entry which is preliminary data.</text>
</comment>
<evidence type="ECO:0008006" key="4">
    <source>
        <dbReference type="Google" id="ProtNLM"/>
    </source>
</evidence>
<reference evidence="3" key="1">
    <citation type="submission" date="2023-07" db="EMBL/GenBank/DDBJ databases">
        <title>Molecular identification of indigenous halophilic bacteria isolated from red sea cost, biodegradation of synthetic dyes and assessment of degraded metabolite toxicity.</title>
        <authorList>
            <person name="Chaieb K."/>
            <person name="Altayb H.N."/>
        </authorList>
    </citation>
    <scope>NUCLEOTIDE SEQUENCE [LARGE SCALE GENOMIC DNA]</scope>
    <source>
        <strain evidence="3">K20</strain>
    </source>
</reference>
<dbReference type="EMBL" id="JAIWIU010000066">
    <property type="protein sequence ID" value="MCA2016635.1"/>
    <property type="molecule type" value="Genomic_DNA"/>
</dbReference>
<evidence type="ECO:0000313" key="3">
    <source>
        <dbReference type="Proteomes" id="UP001199044"/>
    </source>
</evidence>
<protein>
    <recommendedName>
        <fullName evidence="4">50S ribosomal protein L33</fullName>
    </recommendedName>
</protein>
<sequence length="165" mass="19166">MRVAPSKRRRWNNIMIVLVILFMGVLNLPTLIKSYLITPPEEAAPAYPYVLNHHKELHQLNFAQFSLTKNAQGEWQASQSLPIAPLELVTHWQELSGTVIDENTMQSLEPKLGNPGTVEVWYQDQEEPQRVTYYQTDKFWLFHTWQGQWVAISVAKSYIIPYLAK</sequence>
<organism evidence="2 3">
    <name type="scientific">Vibrio tritonius</name>
    <dbReference type="NCBI Taxonomy" id="1435069"/>
    <lineage>
        <taxon>Bacteria</taxon>
        <taxon>Pseudomonadati</taxon>
        <taxon>Pseudomonadota</taxon>
        <taxon>Gammaproteobacteria</taxon>
        <taxon>Vibrionales</taxon>
        <taxon>Vibrionaceae</taxon>
        <taxon>Vibrio</taxon>
    </lineage>
</organism>
<dbReference type="Proteomes" id="UP001199044">
    <property type="component" value="Unassembled WGS sequence"/>
</dbReference>
<dbReference type="RefSeq" id="WP_225250604.1">
    <property type="nucleotide sequence ID" value="NZ_JAIWIU010000066.1"/>
</dbReference>
<keyword evidence="1" id="KW-1133">Transmembrane helix</keyword>
<keyword evidence="1" id="KW-0472">Membrane</keyword>
<gene>
    <name evidence="2" type="ORF">LDJ79_10980</name>
</gene>
<name>A0ABS7YLT1_9VIBR</name>
<feature type="transmembrane region" description="Helical" evidence="1">
    <location>
        <begin position="12"/>
        <end position="32"/>
    </location>
</feature>
<accession>A0ABS7YLT1</accession>
<evidence type="ECO:0000256" key="1">
    <source>
        <dbReference type="SAM" id="Phobius"/>
    </source>
</evidence>
<keyword evidence="1" id="KW-0812">Transmembrane</keyword>
<keyword evidence="3" id="KW-1185">Reference proteome</keyword>
<evidence type="ECO:0000313" key="2">
    <source>
        <dbReference type="EMBL" id="MCA2016635.1"/>
    </source>
</evidence>